<reference evidence="4" key="1">
    <citation type="submission" date="2021-02" db="EMBL/GenBank/DDBJ databases">
        <authorList>
            <person name="Nowell W R."/>
        </authorList>
    </citation>
    <scope>NUCLEOTIDE SEQUENCE</scope>
</reference>
<dbReference type="GO" id="GO:0031507">
    <property type="term" value="P:heterochromatin formation"/>
    <property type="evidence" value="ECO:0007669"/>
    <property type="project" value="TreeGrafter"/>
</dbReference>
<evidence type="ECO:0000259" key="2">
    <source>
        <dbReference type="PROSITE" id="PS51841"/>
    </source>
</evidence>
<dbReference type="EMBL" id="CAJNOQ010002502">
    <property type="protein sequence ID" value="CAF0961785.1"/>
    <property type="molecule type" value="Genomic_DNA"/>
</dbReference>
<dbReference type="Pfam" id="PF00932">
    <property type="entry name" value="LTD"/>
    <property type="match status" value="1"/>
</dbReference>
<dbReference type="PANTHER" id="PTHR45721">
    <property type="entry name" value="LAMIN DM0-RELATED"/>
    <property type="match status" value="1"/>
</dbReference>
<dbReference type="EMBL" id="CAJOBC010002503">
    <property type="protein sequence ID" value="CAF3736317.1"/>
    <property type="molecule type" value="Genomic_DNA"/>
</dbReference>
<evidence type="ECO:0000313" key="5">
    <source>
        <dbReference type="EMBL" id="CAF3662037.1"/>
    </source>
</evidence>
<dbReference type="GO" id="GO:0005652">
    <property type="term" value="C:nuclear lamina"/>
    <property type="evidence" value="ECO:0007669"/>
    <property type="project" value="TreeGrafter"/>
</dbReference>
<keyword evidence="1" id="KW-0175">Coiled coil</keyword>
<feature type="domain" description="LTD" evidence="2">
    <location>
        <begin position="26"/>
        <end position="155"/>
    </location>
</feature>
<dbReference type="Gene3D" id="2.60.40.1260">
    <property type="entry name" value="Lamin Tail domain"/>
    <property type="match status" value="1"/>
</dbReference>
<dbReference type="AlphaFoldDB" id="A0A814DR01"/>
<dbReference type="PROSITE" id="PS51841">
    <property type="entry name" value="LTD"/>
    <property type="match status" value="1"/>
</dbReference>
<dbReference type="InterPro" id="IPR001322">
    <property type="entry name" value="Lamin_tail_dom"/>
</dbReference>
<evidence type="ECO:0000313" key="4">
    <source>
        <dbReference type="EMBL" id="CAF0961785.1"/>
    </source>
</evidence>
<dbReference type="Proteomes" id="UP000681722">
    <property type="component" value="Unassembled WGS sequence"/>
</dbReference>
<evidence type="ECO:0000313" key="3">
    <source>
        <dbReference type="EMBL" id="CAF0877882.1"/>
    </source>
</evidence>
<dbReference type="GO" id="GO:0090435">
    <property type="term" value="P:protein localization to nuclear envelope"/>
    <property type="evidence" value="ECO:0007669"/>
    <property type="project" value="TreeGrafter"/>
</dbReference>
<keyword evidence="7" id="KW-1185">Reference proteome</keyword>
<dbReference type="GO" id="GO:0005200">
    <property type="term" value="F:structural constituent of cytoskeleton"/>
    <property type="evidence" value="ECO:0007669"/>
    <property type="project" value="TreeGrafter"/>
</dbReference>
<dbReference type="GO" id="GO:0006998">
    <property type="term" value="P:nuclear envelope organization"/>
    <property type="evidence" value="ECO:0007669"/>
    <property type="project" value="TreeGrafter"/>
</dbReference>
<comment type="caution">
    <text evidence="4">The sequence shown here is derived from an EMBL/GenBank/DDBJ whole genome shotgun (WGS) entry which is preliminary data.</text>
</comment>
<dbReference type="PANTHER" id="PTHR45721:SF12">
    <property type="entry name" value="INTERMEDIATE FILAMENT PROTEIN IFA-1"/>
    <property type="match status" value="1"/>
</dbReference>
<dbReference type="GO" id="GO:0051664">
    <property type="term" value="P:nuclear pore localization"/>
    <property type="evidence" value="ECO:0007669"/>
    <property type="project" value="TreeGrafter"/>
</dbReference>
<evidence type="ECO:0000313" key="6">
    <source>
        <dbReference type="EMBL" id="CAF3736317.1"/>
    </source>
</evidence>
<evidence type="ECO:0000313" key="7">
    <source>
        <dbReference type="Proteomes" id="UP000663829"/>
    </source>
</evidence>
<dbReference type="Proteomes" id="UP000663829">
    <property type="component" value="Unassembled WGS sequence"/>
</dbReference>
<dbReference type="SUPFAM" id="SSF74853">
    <property type="entry name" value="Lamin A/C globular tail domain"/>
    <property type="match status" value="1"/>
</dbReference>
<sequence length="176" mass="20370">MSTNTSIGNSSIQLNNININEDHLLRTTLFRRRSKGPVMFNGCSPHGDVIIIDNISSKKTYDLSNWLIERQVDSKPKLFFDFPSGFIIPPQSAVELWASEHYVHSNKYVQEKNDDGHIIIRVQTKMKSWNEARDFSITKLFDASKRERAVFTHRTLTEESVNYENDTNLKSFTNEN</sequence>
<dbReference type="GO" id="GO:0007097">
    <property type="term" value="P:nuclear migration"/>
    <property type="evidence" value="ECO:0007669"/>
    <property type="project" value="TreeGrafter"/>
</dbReference>
<dbReference type="EMBL" id="CAJNOK010002859">
    <property type="protein sequence ID" value="CAF0877882.1"/>
    <property type="molecule type" value="Genomic_DNA"/>
</dbReference>
<name>A0A814DR01_9BILA</name>
<dbReference type="EMBL" id="CAJOBA010002861">
    <property type="protein sequence ID" value="CAF3662037.1"/>
    <property type="molecule type" value="Genomic_DNA"/>
</dbReference>
<dbReference type="Proteomes" id="UP000682733">
    <property type="component" value="Unassembled WGS sequence"/>
</dbReference>
<evidence type="ECO:0000256" key="1">
    <source>
        <dbReference type="ARBA" id="ARBA00023054"/>
    </source>
</evidence>
<dbReference type="InterPro" id="IPR036415">
    <property type="entry name" value="Lamin_tail_dom_sf"/>
</dbReference>
<dbReference type="Proteomes" id="UP000677228">
    <property type="component" value="Unassembled WGS sequence"/>
</dbReference>
<gene>
    <name evidence="4" type="ORF">GPM918_LOCUS11792</name>
    <name evidence="3" type="ORF">OVA965_LOCUS8465</name>
    <name evidence="6" type="ORF">SRO942_LOCUS11798</name>
    <name evidence="5" type="ORF">TMI583_LOCUS8462</name>
</gene>
<protein>
    <recommendedName>
        <fullName evidence="2">LTD domain-containing protein</fullName>
    </recommendedName>
</protein>
<accession>A0A814DR01</accession>
<proteinExistence type="predicted"/>
<dbReference type="OrthoDB" id="9974398at2759"/>
<organism evidence="4 7">
    <name type="scientific">Didymodactylos carnosus</name>
    <dbReference type="NCBI Taxonomy" id="1234261"/>
    <lineage>
        <taxon>Eukaryota</taxon>
        <taxon>Metazoa</taxon>
        <taxon>Spiralia</taxon>
        <taxon>Gnathifera</taxon>
        <taxon>Rotifera</taxon>
        <taxon>Eurotatoria</taxon>
        <taxon>Bdelloidea</taxon>
        <taxon>Philodinida</taxon>
        <taxon>Philodinidae</taxon>
        <taxon>Didymodactylos</taxon>
    </lineage>
</organism>